<sequence>MRFHYWLGVGHTYSHRPGILTNLGSALYPTAQTEDIETIGTKQSLTETTHWQHAADDENEEGEDHVGIEESFTPMQMGANPNCHLVVLAITATDPGHCAIANPWPSIYLDHHWPPGTSKFQLRQVLVHCQSIPDGETVKSIQMHPTYLYVHESDQVYMMVQLDHEEHPFSAFKNRHFYFIGYMAAHGEVSPLYCDELSEVERPWLQKLNVVGVLSIPDDVGVIHDHLLFAELV</sequence>
<evidence type="ECO:0000313" key="2">
    <source>
        <dbReference type="Proteomes" id="UP000714275"/>
    </source>
</evidence>
<dbReference type="EMBL" id="JABBWD010000112">
    <property type="protein sequence ID" value="KAG1765161.1"/>
    <property type="molecule type" value="Genomic_DNA"/>
</dbReference>
<accession>A0A9P6ZGJ5</accession>
<protein>
    <submittedName>
        <fullName evidence="1">Uncharacterized protein</fullName>
    </submittedName>
</protein>
<dbReference type="OrthoDB" id="2686612at2759"/>
<name>A0A9P6ZGJ5_9AGAM</name>
<proteinExistence type="predicted"/>
<dbReference type="AlphaFoldDB" id="A0A9P6ZGJ5"/>
<keyword evidence="2" id="KW-1185">Reference proteome</keyword>
<evidence type="ECO:0000313" key="1">
    <source>
        <dbReference type="EMBL" id="KAG1765161.1"/>
    </source>
</evidence>
<gene>
    <name evidence="1" type="ORF">EV702DRAFT_1051111</name>
</gene>
<dbReference type="Proteomes" id="UP000714275">
    <property type="component" value="Unassembled WGS sequence"/>
</dbReference>
<comment type="caution">
    <text evidence="1">The sequence shown here is derived from an EMBL/GenBank/DDBJ whole genome shotgun (WGS) entry which is preliminary data.</text>
</comment>
<organism evidence="1 2">
    <name type="scientific">Suillus placidus</name>
    <dbReference type="NCBI Taxonomy" id="48579"/>
    <lineage>
        <taxon>Eukaryota</taxon>
        <taxon>Fungi</taxon>
        <taxon>Dikarya</taxon>
        <taxon>Basidiomycota</taxon>
        <taxon>Agaricomycotina</taxon>
        <taxon>Agaricomycetes</taxon>
        <taxon>Agaricomycetidae</taxon>
        <taxon>Boletales</taxon>
        <taxon>Suillineae</taxon>
        <taxon>Suillaceae</taxon>
        <taxon>Suillus</taxon>
    </lineage>
</organism>
<reference evidence="1" key="1">
    <citation type="journal article" date="2020" name="New Phytol.">
        <title>Comparative genomics reveals dynamic genome evolution in host specialist ectomycorrhizal fungi.</title>
        <authorList>
            <person name="Lofgren L.A."/>
            <person name="Nguyen N.H."/>
            <person name="Vilgalys R."/>
            <person name="Ruytinx J."/>
            <person name="Liao H.L."/>
            <person name="Branco S."/>
            <person name="Kuo A."/>
            <person name="LaButti K."/>
            <person name="Lipzen A."/>
            <person name="Andreopoulos W."/>
            <person name="Pangilinan J."/>
            <person name="Riley R."/>
            <person name="Hundley H."/>
            <person name="Na H."/>
            <person name="Barry K."/>
            <person name="Grigoriev I.V."/>
            <person name="Stajich J.E."/>
            <person name="Kennedy P.G."/>
        </authorList>
    </citation>
    <scope>NUCLEOTIDE SEQUENCE</scope>
    <source>
        <strain evidence="1">DOB743</strain>
    </source>
</reference>